<reference evidence="6 7" key="1">
    <citation type="submission" date="2024-03" db="EMBL/GenBank/DDBJ databases">
        <title>Novel species of the genus Variovorax.</title>
        <authorList>
            <person name="Liu Q."/>
            <person name="Xin Y.-H."/>
        </authorList>
    </citation>
    <scope>NUCLEOTIDE SEQUENCE [LARGE SCALE GENOMIC DNA]</scope>
    <source>
        <strain evidence="6 7">KACC 18900</strain>
    </source>
</reference>
<evidence type="ECO:0000256" key="2">
    <source>
        <dbReference type="ARBA" id="ARBA00023002"/>
    </source>
</evidence>
<dbReference type="InterPro" id="IPR006176">
    <property type="entry name" value="3-OHacyl-CoA_DH_NAD-bd"/>
</dbReference>
<accession>A0ABU8WFD0</accession>
<keyword evidence="3" id="KW-0812">Transmembrane</keyword>
<evidence type="ECO:0000313" key="6">
    <source>
        <dbReference type="EMBL" id="MEJ8846114.1"/>
    </source>
</evidence>
<dbReference type="PROSITE" id="PS00067">
    <property type="entry name" value="3HCDH"/>
    <property type="match status" value="1"/>
</dbReference>
<evidence type="ECO:0000259" key="4">
    <source>
        <dbReference type="Pfam" id="PF00725"/>
    </source>
</evidence>
<feature type="domain" description="3-hydroxyacyl-CoA dehydrogenase C-terminal" evidence="4">
    <location>
        <begin position="193"/>
        <end position="264"/>
    </location>
</feature>
<comment type="caution">
    <text evidence="6">The sequence shown here is derived from an EMBL/GenBank/DDBJ whole genome shotgun (WGS) entry which is preliminary data.</text>
</comment>
<comment type="similarity">
    <text evidence="1">Belongs to the 3-hydroxyacyl-CoA dehydrogenase family.</text>
</comment>
<organism evidence="6 7">
    <name type="scientific">Variovorax rhizosphaerae</name>
    <dbReference type="NCBI Taxonomy" id="1836200"/>
    <lineage>
        <taxon>Bacteria</taxon>
        <taxon>Pseudomonadati</taxon>
        <taxon>Pseudomonadota</taxon>
        <taxon>Betaproteobacteria</taxon>
        <taxon>Burkholderiales</taxon>
        <taxon>Comamonadaceae</taxon>
        <taxon>Variovorax</taxon>
    </lineage>
</organism>
<feature type="domain" description="3-hydroxyacyl-CoA dehydrogenase NAD binding" evidence="5">
    <location>
        <begin position="12"/>
        <end position="187"/>
    </location>
</feature>
<keyword evidence="7" id="KW-1185">Reference proteome</keyword>
<dbReference type="PANTHER" id="PTHR48075:SF5">
    <property type="entry name" value="3-HYDROXYBUTYRYL-COA DEHYDROGENASE"/>
    <property type="match status" value="1"/>
</dbReference>
<dbReference type="PANTHER" id="PTHR48075">
    <property type="entry name" value="3-HYDROXYACYL-COA DEHYDROGENASE FAMILY PROTEIN"/>
    <property type="match status" value="1"/>
</dbReference>
<dbReference type="Pfam" id="PF00725">
    <property type="entry name" value="3HCDH"/>
    <property type="match status" value="1"/>
</dbReference>
<protein>
    <submittedName>
        <fullName evidence="6">3-hydroxyacyl-CoA dehydrogenase NAD-binding domain-containing protein</fullName>
    </submittedName>
</protein>
<dbReference type="Gene3D" id="3.40.50.720">
    <property type="entry name" value="NAD(P)-binding Rossmann-like Domain"/>
    <property type="match status" value="1"/>
</dbReference>
<keyword evidence="2" id="KW-0560">Oxidoreductase</keyword>
<dbReference type="InterPro" id="IPR013328">
    <property type="entry name" value="6PGD_dom2"/>
</dbReference>
<keyword evidence="3" id="KW-0472">Membrane</keyword>
<dbReference type="SUPFAM" id="SSF51735">
    <property type="entry name" value="NAD(P)-binding Rossmann-fold domains"/>
    <property type="match status" value="1"/>
</dbReference>
<dbReference type="InterPro" id="IPR036291">
    <property type="entry name" value="NAD(P)-bd_dom_sf"/>
</dbReference>
<dbReference type="Gene3D" id="1.10.1040.10">
    <property type="entry name" value="N-(1-d-carboxylethyl)-l-norvaline Dehydrogenase, domain 2"/>
    <property type="match status" value="1"/>
</dbReference>
<feature type="transmembrane region" description="Helical" evidence="3">
    <location>
        <begin position="12"/>
        <end position="34"/>
    </location>
</feature>
<dbReference type="SUPFAM" id="SSF48179">
    <property type="entry name" value="6-phosphogluconate dehydrogenase C-terminal domain-like"/>
    <property type="match status" value="1"/>
</dbReference>
<evidence type="ECO:0000259" key="5">
    <source>
        <dbReference type="Pfam" id="PF02737"/>
    </source>
</evidence>
<evidence type="ECO:0000256" key="3">
    <source>
        <dbReference type="SAM" id="Phobius"/>
    </source>
</evidence>
<name>A0ABU8WFD0_9BURK</name>
<dbReference type="InterPro" id="IPR006108">
    <property type="entry name" value="3HC_DH_C"/>
</dbReference>
<proteinExistence type="inferred from homology"/>
<dbReference type="Pfam" id="PF02737">
    <property type="entry name" value="3HCDH_N"/>
    <property type="match status" value="1"/>
</dbReference>
<gene>
    <name evidence="6" type="ORF">WKW82_05625</name>
</gene>
<dbReference type="InterPro" id="IPR006180">
    <property type="entry name" value="3-OHacyl-CoA_DH_CS"/>
</dbReference>
<keyword evidence="3" id="KW-1133">Transmembrane helix</keyword>
<dbReference type="RefSeq" id="WP_340341263.1">
    <property type="nucleotide sequence ID" value="NZ_JBBKZT010000002.1"/>
</dbReference>
<dbReference type="InterPro" id="IPR008927">
    <property type="entry name" value="6-PGluconate_DH-like_C_sf"/>
</dbReference>
<sequence>MSNPKDPQRVQQVVVVGAGVIGASWVALFLAHGLKVCVSDPRDGVDAEVRDYVARAMPTLAQLGAPRANDEIGERLSFESDLERAVAQADLVQENGPERLDFKRELWRRIEQAAPAGALFLSSSSALPATDQAANMATPHRMLVGHPFNPPHIIPLVEVVPGQATSPESVQAAVDFYRAVGKVPKVLRKEIGGFVANRLQSAIFRECVALVAGGVVTIDELDDIVTNSVGLRWAAGGPFASFHLGGGDGGLRSFVQQFGPGMEKRWASMQREVRFDEATTKLLFEQVDASYGQHTRAELEAVRDARQIAILQALTGVDPGNKD</sequence>
<evidence type="ECO:0000313" key="7">
    <source>
        <dbReference type="Proteomes" id="UP001385892"/>
    </source>
</evidence>
<evidence type="ECO:0000256" key="1">
    <source>
        <dbReference type="ARBA" id="ARBA00009463"/>
    </source>
</evidence>
<dbReference type="EMBL" id="JBBKZT010000002">
    <property type="protein sequence ID" value="MEJ8846114.1"/>
    <property type="molecule type" value="Genomic_DNA"/>
</dbReference>
<dbReference type="Proteomes" id="UP001385892">
    <property type="component" value="Unassembled WGS sequence"/>
</dbReference>